<feature type="domain" description="N-acetyltransferase" evidence="3">
    <location>
        <begin position="3"/>
        <end position="162"/>
    </location>
</feature>
<dbReference type="Proteomes" id="UP000215127">
    <property type="component" value="Chromosome 2"/>
</dbReference>
<evidence type="ECO:0000259" key="3">
    <source>
        <dbReference type="PROSITE" id="PS51186"/>
    </source>
</evidence>
<keyword evidence="5" id="KW-1185">Reference proteome</keyword>
<evidence type="ECO:0000313" key="4">
    <source>
        <dbReference type="EMBL" id="SMQ47697.1"/>
    </source>
</evidence>
<keyword evidence="2" id="KW-0012">Acyltransferase</keyword>
<evidence type="ECO:0000313" key="5">
    <source>
        <dbReference type="Proteomes" id="UP000215127"/>
    </source>
</evidence>
<dbReference type="InterPro" id="IPR000182">
    <property type="entry name" value="GNAT_dom"/>
</dbReference>
<organism evidence="4 5">
    <name type="scientific">Zymoseptoria tritici (strain ST99CH_3D7)</name>
    <dbReference type="NCBI Taxonomy" id="1276538"/>
    <lineage>
        <taxon>Eukaryota</taxon>
        <taxon>Fungi</taxon>
        <taxon>Dikarya</taxon>
        <taxon>Ascomycota</taxon>
        <taxon>Pezizomycotina</taxon>
        <taxon>Dothideomycetes</taxon>
        <taxon>Dothideomycetidae</taxon>
        <taxon>Mycosphaerellales</taxon>
        <taxon>Mycosphaerellaceae</taxon>
        <taxon>Zymoseptoria</taxon>
    </lineage>
</organism>
<dbReference type="InterPro" id="IPR016181">
    <property type="entry name" value="Acyl_CoA_acyltransferase"/>
</dbReference>
<dbReference type="PANTHER" id="PTHR43877">
    <property type="entry name" value="AMINOALKYLPHOSPHONATE N-ACETYLTRANSFERASE-RELATED-RELATED"/>
    <property type="match status" value="1"/>
</dbReference>
<reference evidence="4 5" key="1">
    <citation type="submission" date="2016-06" db="EMBL/GenBank/DDBJ databases">
        <authorList>
            <person name="Kjaerup R.B."/>
            <person name="Dalgaard T.S."/>
            <person name="Juul-Madsen H.R."/>
        </authorList>
    </citation>
    <scope>NUCLEOTIDE SEQUENCE [LARGE SCALE GENOMIC DNA]</scope>
</reference>
<evidence type="ECO:0000256" key="2">
    <source>
        <dbReference type="ARBA" id="ARBA00023315"/>
    </source>
</evidence>
<dbReference type="Gene3D" id="3.40.630.30">
    <property type="match status" value="1"/>
</dbReference>
<sequence length="172" mass="18887">MMSTIRTRSASDLDACVEVLKAVYDNDGYPVQGVEEAKSFLSGDSIRQAWICEQDDQIVGHVAASSKTPESDVSVALWTQDHADDPSDIAVLERLFVDPYSRGLGVAGKLIDAAVAWSHEKDMRLVLFALEKDRVAAKLYERLGWSHFGTTTYHYDNGKTMAALCFVSPKAG</sequence>
<gene>
    <name evidence="4" type="ORF">ZT3D7_G2845</name>
</gene>
<dbReference type="CDD" id="cd04301">
    <property type="entry name" value="NAT_SF"/>
    <property type="match status" value="1"/>
</dbReference>
<name>A0A1X7RL10_ZYMT9</name>
<dbReference type="InterPro" id="IPR050832">
    <property type="entry name" value="Bact_Acetyltransf"/>
</dbReference>
<dbReference type="GO" id="GO:0016747">
    <property type="term" value="F:acyltransferase activity, transferring groups other than amino-acyl groups"/>
    <property type="evidence" value="ECO:0007669"/>
    <property type="project" value="InterPro"/>
</dbReference>
<keyword evidence="1" id="KW-0808">Transferase</keyword>
<protein>
    <recommendedName>
        <fullName evidence="3">N-acetyltransferase domain-containing protein</fullName>
    </recommendedName>
</protein>
<dbReference type="EMBL" id="LT853693">
    <property type="protein sequence ID" value="SMQ47697.1"/>
    <property type="molecule type" value="Genomic_DNA"/>
</dbReference>
<evidence type="ECO:0000256" key="1">
    <source>
        <dbReference type="ARBA" id="ARBA00022679"/>
    </source>
</evidence>
<dbReference type="PROSITE" id="PS51186">
    <property type="entry name" value="GNAT"/>
    <property type="match status" value="1"/>
</dbReference>
<dbReference type="AlphaFoldDB" id="A0A1X7RL10"/>
<dbReference type="SUPFAM" id="SSF55729">
    <property type="entry name" value="Acyl-CoA N-acyltransferases (Nat)"/>
    <property type="match status" value="1"/>
</dbReference>
<proteinExistence type="predicted"/>
<accession>A0A1X7RL10</accession>
<dbReference type="Pfam" id="PF00583">
    <property type="entry name" value="Acetyltransf_1"/>
    <property type="match status" value="1"/>
</dbReference>